<protein>
    <submittedName>
        <fullName evidence="2">Uncharacterized protein</fullName>
    </submittedName>
</protein>
<sequence>MTHKAFTTLCKWTAMILQLKLNNSDSQIFYWAQCQKFFMKFAFARLMLILGDKKSRILDCKEILLRRSKKRDASHTKVTRGLIYK</sequence>
<evidence type="ECO:0000313" key="1">
    <source>
        <dbReference type="Proteomes" id="UP000887565"/>
    </source>
</evidence>
<dbReference type="AlphaFoldDB" id="A0A915ITN7"/>
<proteinExistence type="predicted"/>
<name>A0A915ITN7_ROMCU</name>
<organism evidence="1 2">
    <name type="scientific">Romanomermis culicivorax</name>
    <name type="common">Nematode worm</name>
    <dbReference type="NCBI Taxonomy" id="13658"/>
    <lineage>
        <taxon>Eukaryota</taxon>
        <taxon>Metazoa</taxon>
        <taxon>Ecdysozoa</taxon>
        <taxon>Nematoda</taxon>
        <taxon>Enoplea</taxon>
        <taxon>Dorylaimia</taxon>
        <taxon>Mermithida</taxon>
        <taxon>Mermithoidea</taxon>
        <taxon>Mermithidae</taxon>
        <taxon>Romanomermis</taxon>
    </lineage>
</organism>
<evidence type="ECO:0000313" key="2">
    <source>
        <dbReference type="WBParaSite" id="nRc.2.0.1.t17559-RA"/>
    </source>
</evidence>
<dbReference type="WBParaSite" id="nRc.2.0.1.t17559-RA">
    <property type="protein sequence ID" value="nRc.2.0.1.t17559-RA"/>
    <property type="gene ID" value="nRc.2.0.1.g17559"/>
</dbReference>
<accession>A0A915ITN7</accession>
<dbReference type="Proteomes" id="UP000887565">
    <property type="component" value="Unplaced"/>
</dbReference>
<keyword evidence="1" id="KW-1185">Reference proteome</keyword>
<reference evidence="2" key="1">
    <citation type="submission" date="2022-11" db="UniProtKB">
        <authorList>
            <consortium name="WormBaseParasite"/>
        </authorList>
    </citation>
    <scope>IDENTIFICATION</scope>
</reference>